<organism evidence="1 2">
    <name type="scientific">Porphyridium purpureum</name>
    <name type="common">Red alga</name>
    <name type="synonym">Porphyridium cruentum</name>
    <dbReference type="NCBI Taxonomy" id="35688"/>
    <lineage>
        <taxon>Eukaryota</taxon>
        <taxon>Rhodophyta</taxon>
        <taxon>Bangiophyceae</taxon>
        <taxon>Porphyridiales</taxon>
        <taxon>Porphyridiaceae</taxon>
        <taxon>Porphyridium</taxon>
    </lineage>
</organism>
<reference evidence="2" key="1">
    <citation type="journal article" date="2019" name="Nat. Commun.">
        <title>Expansion of phycobilisome linker gene families in mesophilic red algae.</title>
        <authorList>
            <person name="Lee J."/>
            <person name="Kim D."/>
            <person name="Bhattacharya D."/>
            <person name="Yoon H.S."/>
        </authorList>
    </citation>
    <scope>NUCLEOTIDE SEQUENCE [LARGE SCALE GENOMIC DNA]</scope>
    <source>
        <strain evidence="2">CCMP 1328</strain>
    </source>
</reference>
<protein>
    <submittedName>
        <fullName evidence="1">Uncharacterized protein</fullName>
    </submittedName>
</protein>
<dbReference type="AlphaFoldDB" id="A0A5J4YQW4"/>
<comment type="caution">
    <text evidence="1">The sequence shown here is derived from an EMBL/GenBank/DDBJ whole genome shotgun (WGS) entry which is preliminary data.</text>
</comment>
<dbReference type="InterPro" id="IPR016024">
    <property type="entry name" value="ARM-type_fold"/>
</dbReference>
<accession>A0A5J4YQW4</accession>
<gene>
    <name evidence="1" type="ORF">FVE85_4855</name>
</gene>
<name>A0A5J4YQW4_PORPP</name>
<keyword evidence="2" id="KW-1185">Reference proteome</keyword>
<sequence length="419" mass="46007">MEGCEPCLRRARALCRALSVDLSPDLLPALARQYRTSLPAVRLLALDALRMGVAQGYVEQAEAYRVALESLRCERGVSERRAAYLLLFSALGVAQERFRNDVEASALCLQVLVDARTACSTQRRSADADDQQGCTSKAQCLECESMTCELALALLQHIVVGMTQREQPLSQVEPAYVSHLFMRRGVSDSSKAAAGVLSRLLDVAASSSNQAASALQRTRGRQVAFRVALIISDLIFVNAVSHESLLEVQSLVNECTSCLCRLLEFFGENDDIVAQATRTIEQLCLSFPHEFVMASNLVRCATRCLVRGMLQEPHVPSRVQALASLLSKLEAWNEQDMEYVLTCIDSCLVRLSCSGTDGISMCSEEQDEIGSLLQKYRFCAKLRSCLAGVGAIVMHNSLDVHLGKRVWLPEAHASPESMQ</sequence>
<dbReference type="EMBL" id="VRMN01000006">
    <property type="protein sequence ID" value="KAA8493718.1"/>
    <property type="molecule type" value="Genomic_DNA"/>
</dbReference>
<evidence type="ECO:0000313" key="2">
    <source>
        <dbReference type="Proteomes" id="UP000324585"/>
    </source>
</evidence>
<dbReference type="SUPFAM" id="SSF48371">
    <property type="entry name" value="ARM repeat"/>
    <property type="match status" value="1"/>
</dbReference>
<dbReference type="Proteomes" id="UP000324585">
    <property type="component" value="Unassembled WGS sequence"/>
</dbReference>
<proteinExistence type="predicted"/>
<evidence type="ECO:0000313" key="1">
    <source>
        <dbReference type="EMBL" id="KAA8493718.1"/>
    </source>
</evidence>